<reference evidence="14" key="1">
    <citation type="submission" date="2023-09" db="EMBL/GenBank/DDBJ databases">
        <authorList>
            <consortium name="CW5 consortium"/>
            <person name="Lu C.-W."/>
        </authorList>
    </citation>
    <scope>NUCLEOTIDE SEQUENCE</scope>
    <source>
        <strain evidence="14">KPS</strain>
    </source>
</reference>
<dbReference type="CDD" id="cd02165">
    <property type="entry name" value="NMNAT"/>
    <property type="match status" value="1"/>
</dbReference>
<name>A0ABY9R5U1_9BACT</name>
<evidence type="ECO:0000256" key="12">
    <source>
        <dbReference type="SAM" id="MobiDB-lite"/>
    </source>
</evidence>
<evidence type="ECO:0000256" key="9">
    <source>
        <dbReference type="ARBA" id="ARBA00023027"/>
    </source>
</evidence>
<keyword evidence="5 11" id="KW-0808">Transferase</keyword>
<dbReference type="SUPFAM" id="SSF52374">
    <property type="entry name" value="Nucleotidylyl transferase"/>
    <property type="match status" value="1"/>
</dbReference>
<dbReference type="PANTHER" id="PTHR39321">
    <property type="entry name" value="NICOTINATE-NUCLEOTIDE ADENYLYLTRANSFERASE-RELATED"/>
    <property type="match status" value="1"/>
</dbReference>
<dbReference type="InterPro" id="IPR005248">
    <property type="entry name" value="NadD/NMNAT"/>
</dbReference>
<evidence type="ECO:0000256" key="3">
    <source>
        <dbReference type="ARBA" id="ARBA00009014"/>
    </source>
</evidence>
<dbReference type="EC" id="2.7.7.18" evidence="11"/>
<evidence type="ECO:0000313" key="15">
    <source>
        <dbReference type="Proteomes" id="UP001180616"/>
    </source>
</evidence>
<dbReference type="EMBL" id="CP133659">
    <property type="protein sequence ID" value="WMW66178.1"/>
    <property type="molecule type" value="Genomic_DNA"/>
</dbReference>
<comment type="function">
    <text evidence="1 11">Catalyzes the reversible adenylation of nicotinate mononucleotide (NaMN) to nicotinic acid adenine dinucleotide (NaAD).</text>
</comment>
<dbReference type="Pfam" id="PF01467">
    <property type="entry name" value="CTP_transf_like"/>
    <property type="match status" value="1"/>
</dbReference>
<evidence type="ECO:0000256" key="10">
    <source>
        <dbReference type="ARBA" id="ARBA00048721"/>
    </source>
</evidence>
<evidence type="ECO:0000256" key="6">
    <source>
        <dbReference type="ARBA" id="ARBA00022695"/>
    </source>
</evidence>
<keyword evidence="4 11" id="KW-0662">Pyridine nucleotide biosynthesis</keyword>
<keyword evidence="8 11" id="KW-0067">ATP-binding</keyword>
<keyword evidence="9 11" id="KW-0520">NAD</keyword>
<evidence type="ECO:0000256" key="11">
    <source>
        <dbReference type="HAMAP-Rule" id="MF_00244"/>
    </source>
</evidence>
<gene>
    <name evidence="11 14" type="primary">nadD</name>
    <name evidence="14" type="ORF">KPS_000735</name>
</gene>
<feature type="compositionally biased region" description="Low complexity" evidence="12">
    <location>
        <begin position="233"/>
        <end position="245"/>
    </location>
</feature>
<sequence>MQRIGILGGSFNPVHAGHLRLAIEVAEALRPDRIDLVPCAVPPHKEAHDLLPFGLRLSLLHAAVRPFAGLAVNALEGGRSGPSYTWDTLHAYRAAEPDATPFFILGGEDFEMLPHWHRGVELPRIADFVVVPRAGSGPEAFRAALAAHWPDAAPLAPHPDHPQDTPGMERHLLRGGPYGDTTLTFLPLPRLDISASLLRGKWLRGADIRLLVPDDVDSLLRAQADEVRHCWAHSDPAPHADPAAHGTVPSSSAPDCATPESSGSHCSDSHRSAPHCSGPLYSGKDTPCE</sequence>
<proteinExistence type="inferred from homology"/>
<evidence type="ECO:0000256" key="5">
    <source>
        <dbReference type="ARBA" id="ARBA00022679"/>
    </source>
</evidence>
<dbReference type="RefSeq" id="WP_309542086.1">
    <property type="nucleotide sequence ID" value="NZ_CP133659.1"/>
</dbReference>
<dbReference type="PANTHER" id="PTHR39321:SF3">
    <property type="entry name" value="PHOSPHOPANTETHEINE ADENYLYLTRANSFERASE"/>
    <property type="match status" value="1"/>
</dbReference>
<evidence type="ECO:0000256" key="2">
    <source>
        <dbReference type="ARBA" id="ARBA00005019"/>
    </source>
</evidence>
<organism evidence="14 15">
    <name type="scientific">Nitratidesulfovibrio liaohensis</name>
    <dbReference type="NCBI Taxonomy" id="2604158"/>
    <lineage>
        <taxon>Bacteria</taxon>
        <taxon>Pseudomonadati</taxon>
        <taxon>Thermodesulfobacteriota</taxon>
        <taxon>Desulfovibrionia</taxon>
        <taxon>Desulfovibrionales</taxon>
        <taxon>Desulfovibrionaceae</taxon>
        <taxon>Nitratidesulfovibrio</taxon>
    </lineage>
</organism>
<comment type="pathway">
    <text evidence="2 11">Cofactor biosynthesis; NAD(+) biosynthesis; deamido-NAD(+) from nicotinate D-ribonucleotide: step 1/1.</text>
</comment>
<evidence type="ECO:0000256" key="4">
    <source>
        <dbReference type="ARBA" id="ARBA00022642"/>
    </source>
</evidence>
<comment type="similarity">
    <text evidence="3 11">Belongs to the NadD family.</text>
</comment>
<dbReference type="HAMAP" id="MF_00244">
    <property type="entry name" value="NaMN_adenylyltr"/>
    <property type="match status" value="1"/>
</dbReference>
<keyword evidence="7 11" id="KW-0547">Nucleotide-binding</keyword>
<dbReference type="NCBIfam" id="TIGR00482">
    <property type="entry name" value="nicotinate (nicotinamide) nucleotide adenylyltransferase"/>
    <property type="match status" value="1"/>
</dbReference>
<feature type="region of interest" description="Disordered" evidence="12">
    <location>
        <begin position="233"/>
        <end position="289"/>
    </location>
</feature>
<accession>A0ABY9R5U1</accession>
<dbReference type="InterPro" id="IPR004821">
    <property type="entry name" value="Cyt_trans-like"/>
</dbReference>
<dbReference type="InterPro" id="IPR014729">
    <property type="entry name" value="Rossmann-like_a/b/a_fold"/>
</dbReference>
<feature type="domain" description="Cytidyltransferase-like" evidence="13">
    <location>
        <begin position="6"/>
        <end position="198"/>
    </location>
</feature>
<dbReference type="Proteomes" id="UP001180616">
    <property type="component" value="Chromosome"/>
</dbReference>
<evidence type="ECO:0000256" key="1">
    <source>
        <dbReference type="ARBA" id="ARBA00002324"/>
    </source>
</evidence>
<keyword evidence="15" id="KW-1185">Reference proteome</keyword>
<evidence type="ECO:0000256" key="7">
    <source>
        <dbReference type="ARBA" id="ARBA00022741"/>
    </source>
</evidence>
<evidence type="ECO:0000256" key="8">
    <source>
        <dbReference type="ARBA" id="ARBA00022840"/>
    </source>
</evidence>
<evidence type="ECO:0000259" key="13">
    <source>
        <dbReference type="Pfam" id="PF01467"/>
    </source>
</evidence>
<keyword evidence="6 11" id="KW-0548">Nucleotidyltransferase</keyword>
<dbReference type="Gene3D" id="3.40.50.620">
    <property type="entry name" value="HUPs"/>
    <property type="match status" value="1"/>
</dbReference>
<dbReference type="GO" id="GO:0016779">
    <property type="term" value="F:nucleotidyltransferase activity"/>
    <property type="evidence" value="ECO:0007669"/>
    <property type="project" value="UniProtKB-KW"/>
</dbReference>
<evidence type="ECO:0000313" key="14">
    <source>
        <dbReference type="EMBL" id="WMW66178.1"/>
    </source>
</evidence>
<protein>
    <recommendedName>
        <fullName evidence="11">Probable nicotinate-nucleotide adenylyltransferase</fullName>
        <ecNumber evidence="11">2.7.7.18</ecNumber>
    </recommendedName>
    <alternativeName>
        <fullName evidence="11">Deamido-NAD(+) diphosphorylase</fullName>
    </alternativeName>
    <alternativeName>
        <fullName evidence="11">Deamido-NAD(+) pyrophosphorylase</fullName>
    </alternativeName>
    <alternativeName>
        <fullName evidence="11">Nicotinate mononucleotide adenylyltransferase</fullName>
        <shortName evidence="11">NaMN adenylyltransferase</shortName>
    </alternativeName>
</protein>
<comment type="catalytic activity">
    <reaction evidence="10 11">
        <text>nicotinate beta-D-ribonucleotide + ATP + H(+) = deamido-NAD(+) + diphosphate</text>
        <dbReference type="Rhea" id="RHEA:22860"/>
        <dbReference type="ChEBI" id="CHEBI:15378"/>
        <dbReference type="ChEBI" id="CHEBI:30616"/>
        <dbReference type="ChEBI" id="CHEBI:33019"/>
        <dbReference type="ChEBI" id="CHEBI:57502"/>
        <dbReference type="ChEBI" id="CHEBI:58437"/>
        <dbReference type="EC" id="2.7.7.18"/>
    </reaction>
</comment>